<dbReference type="PANTHER" id="PTHR43233">
    <property type="entry name" value="FAMILY N-ACETYLTRANSFERASE, PUTATIVE (AFU_ORTHOLOGUE AFUA_6G03350)-RELATED"/>
    <property type="match status" value="1"/>
</dbReference>
<dbReference type="AlphaFoldDB" id="A0A7X0RQE0"/>
<dbReference type="GO" id="GO:0016747">
    <property type="term" value="F:acyltransferase activity, transferring groups other than amino-acyl groups"/>
    <property type="evidence" value="ECO:0007669"/>
    <property type="project" value="InterPro"/>
</dbReference>
<gene>
    <name evidence="2" type="ORF">H7C19_13220</name>
</gene>
<protein>
    <submittedName>
        <fullName evidence="2">GNAT family N-acetyltransferase</fullName>
    </submittedName>
</protein>
<evidence type="ECO:0000313" key="3">
    <source>
        <dbReference type="Proteomes" id="UP000547209"/>
    </source>
</evidence>
<comment type="caution">
    <text evidence="2">The sequence shown here is derived from an EMBL/GenBank/DDBJ whole genome shotgun (WGS) entry which is preliminary data.</text>
</comment>
<name>A0A7X0RQE0_9BACL</name>
<dbReference type="InterPro" id="IPR000182">
    <property type="entry name" value="GNAT_dom"/>
</dbReference>
<dbReference type="EMBL" id="JACJVP010000023">
    <property type="protein sequence ID" value="MBB6671645.1"/>
    <property type="molecule type" value="Genomic_DNA"/>
</dbReference>
<keyword evidence="3" id="KW-1185">Reference proteome</keyword>
<feature type="domain" description="N-acetyltransferase" evidence="1">
    <location>
        <begin position="9"/>
        <end position="138"/>
    </location>
</feature>
<reference evidence="2 3" key="1">
    <citation type="submission" date="2020-08" db="EMBL/GenBank/DDBJ databases">
        <title>Cohnella phylogeny.</title>
        <authorList>
            <person name="Dunlap C."/>
        </authorList>
    </citation>
    <scope>NUCLEOTIDE SEQUENCE [LARGE SCALE GENOMIC DNA]</scope>
    <source>
        <strain evidence="2 3">DSM 28246</strain>
    </source>
</reference>
<dbReference type="InterPro" id="IPR016181">
    <property type="entry name" value="Acyl_CoA_acyltransferase"/>
</dbReference>
<sequence length="138" mass="15684">MRHADYGDYFISDDKRRLDEDTIVAFLSRSYWADKRSAERTLKSIANSRCYGVFAADRGQIGFARVITDGATMYYLCDVFVDEAWRGKGVGKNLVAFIVEAEEHQGMSGLLATKDAHGLYESYGFVRDSEAYMRRPPQ</sequence>
<dbReference type="Gene3D" id="3.40.630.30">
    <property type="match status" value="1"/>
</dbReference>
<proteinExistence type="predicted"/>
<organism evidence="2 3">
    <name type="scientific">Cohnella nanjingensis</name>
    <dbReference type="NCBI Taxonomy" id="1387779"/>
    <lineage>
        <taxon>Bacteria</taxon>
        <taxon>Bacillati</taxon>
        <taxon>Bacillota</taxon>
        <taxon>Bacilli</taxon>
        <taxon>Bacillales</taxon>
        <taxon>Paenibacillaceae</taxon>
        <taxon>Cohnella</taxon>
    </lineage>
</organism>
<accession>A0A7X0RQE0</accession>
<dbReference type="PROSITE" id="PS51186">
    <property type="entry name" value="GNAT"/>
    <property type="match status" value="1"/>
</dbReference>
<dbReference type="RefSeq" id="WP_185143123.1">
    <property type="nucleotide sequence ID" value="NZ_JACJVP010000023.1"/>
</dbReference>
<dbReference type="Pfam" id="PF13508">
    <property type="entry name" value="Acetyltransf_7"/>
    <property type="match status" value="1"/>
</dbReference>
<evidence type="ECO:0000259" key="1">
    <source>
        <dbReference type="PROSITE" id="PS51186"/>
    </source>
</evidence>
<dbReference type="Proteomes" id="UP000547209">
    <property type="component" value="Unassembled WGS sequence"/>
</dbReference>
<evidence type="ECO:0000313" key="2">
    <source>
        <dbReference type="EMBL" id="MBB6671645.1"/>
    </source>
</evidence>
<dbReference type="InterPro" id="IPR053144">
    <property type="entry name" value="Acetyltransferase_Butenolide"/>
</dbReference>
<dbReference type="PANTHER" id="PTHR43233:SF1">
    <property type="entry name" value="FAMILY N-ACETYLTRANSFERASE, PUTATIVE (AFU_ORTHOLOGUE AFUA_6G03350)-RELATED"/>
    <property type="match status" value="1"/>
</dbReference>
<keyword evidence="2" id="KW-0808">Transferase</keyword>
<dbReference type="CDD" id="cd04301">
    <property type="entry name" value="NAT_SF"/>
    <property type="match status" value="1"/>
</dbReference>
<dbReference type="SUPFAM" id="SSF55729">
    <property type="entry name" value="Acyl-CoA N-acyltransferases (Nat)"/>
    <property type="match status" value="1"/>
</dbReference>